<name>A0A1C4H5D9_9BIFI</name>
<feature type="region of interest" description="Disordered" evidence="6">
    <location>
        <begin position="436"/>
        <end position="481"/>
    </location>
</feature>
<gene>
    <name evidence="9" type="ORF">GA0061077_1045</name>
</gene>
<organism evidence="9 10">
    <name type="scientific">Bifidobacterium commune</name>
    <dbReference type="NCBI Taxonomy" id="1505727"/>
    <lineage>
        <taxon>Bacteria</taxon>
        <taxon>Bacillati</taxon>
        <taxon>Actinomycetota</taxon>
        <taxon>Actinomycetes</taxon>
        <taxon>Bifidobacteriales</taxon>
        <taxon>Bifidobacteriaceae</taxon>
        <taxon>Bifidobacterium</taxon>
    </lineage>
</organism>
<dbReference type="AlphaFoldDB" id="A0A1C4H5D9"/>
<feature type="transmembrane region" description="Helical" evidence="7">
    <location>
        <begin position="318"/>
        <end position="337"/>
    </location>
</feature>
<dbReference type="InterPro" id="IPR050250">
    <property type="entry name" value="Macrolide_Exporter_MacB"/>
</dbReference>
<dbReference type="Proteomes" id="UP000242610">
    <property type="component" value="Unassembled WGS sequence"/>
</dbReference>
<evidence type="ECO:0000256" key="3">
    <source>
        <dbReference type="ARBA" id="ARBA00022692"/>
    </source>
</evidence>
<evidence type="ECO:0000256" key="1">
    <source>
        <dbReference type="ARBA" id="ARBA00004651"/>
    </source>
</evidence>
<feature type="domain" description="ABC3 transporter permease C-terminal" evidence="8">
    <location>
        <begin position="322"/>
        <end position="429"/>
    </location>
</feature>
<reference evidence="10" key="1">
    <citation type="submission" date="2016-08" db="EMBL/GenBank/DDBJ databases">
        <authorList>
            <person name="Varghese N."/>
            <person name="Submissions Spin"/>
        </authorList>
    </citation>
    <scope>NUCLEOTIDE SEQUENCE [LARGE SCALE GENOMIC DNA]</scope>
    <source>
        <strain evidence="10">R-52791</strain>
    </source>
</reference>
<accession>A0A1C4H5D9</accession>
<evidence type="ECO:0000256" key="6">
    <source>
        <dbReference type="SAM" id="MobiDB-lite"/>
    </source>
</evidence>
<keyword evidence="2" id="KW-1003">Cell membrane</keyword>
<feature type="transmembrane region" description="Helical" evidence="7">
    <location>
        <begin position="358"/>
        <end position="383"/>
    </location>
</feature>
<dbReference type="GO" id="GO:0022857">
    <property type="term" value="F:transmembrane transporter activity"/>
    <property type="evidence" value="ECO:0007669"/>
    <property type="project" value="TreeGrafter"/>
</dbReference>
<dbReference type="PANTHER" id="PTHR30572">
    <property type="entry name" value="MEMBRANE COMPONENT OF TRANSPORTER-RELATED"/>
    <property type="match status" value="1"/>
</dbReference>
<comment type="subcellular location">
    <subcellularLocation>
        <location evidence="1">Cell membrane</location>
        <topology evidence="1">Multi-pass membrane protein</topology>
    </subcellularLocation>
</comment>
<dbReference type="PANTHER" id="PTHR30572:SF9">
    <property type="entry name" value="ABC TRANSPORTER PERMEASE PROTEIN"/>
    <property type="match status" value="1"/>
</dbReference>
<evidence type="ECO:0000256" key="4">
    <source>
        <dbReference type="ARBA" id="ARBA00022989"/>
    </source>
</evidence>
<keyword evidence="4 7" id="KW-1133">Transmembrane helix</keyword>
<evidence type="ECO:0000256" key="7">
    <source>
        <dbReference type="SAM" id="Phobius"/>
    </source>
</evidence>
<keyword evidence="3 7" id="KW-0812">Transmembrane</keyword>
<dbReference type="InterPro" id="IPR003838">
    <property type="entry name" value="ABC3_permease_C"/>
</dbReference>
<evidence type="ECO:0000259" key="8">
    <source>
        <dbReference type="Pfam" id="PF02687"/>
    </source>
</evidence>
<feature type="transmembrane region" description="Helical" evidence="7">
    <location>
        <begin position="403"/>
        <end position="426"/>
    </location>
</feature>
<keyword evidence="5 7" id="KW-0472">Membrane</keyword>
<dbReference type="Pfam" id="PF02687">
    <property type="entry name" value="FtsX"/>
    <property type="match status" value="1"/>
</dbReference>
<evidence type="ECO:0000313" key="9">
    <source>
        <dbReference type="EMBL" id="SCC80127.1"/>
    </source>
</evidence>
<evidence type="ECO:0000313" key="10">
    <source>
        <dbReference type="Proteomes" id="UP000242610"/>
    </source>
</evidence>
<keyword evidence="10" id="KW-1185">Reference proteome</keyword>
<feature type="compositionally biased region" description="Acidic residues" evidence="6">
    <location>
        <begin position="472"/>
        <end position="481"/>
    </location>
</feature>
<evidence type="ECO:0000256" key="2">
    <source>
        <dbReference type="ARBA" id="ARBA00022475"/>
    </source>
</evidence>
<dbReference type="GO" id="GO:0005886">
    <property type="term" value="C:plasma membrane"/>
    <property type="evidence" value="ECO:0007669"/>
    <property type="project" value="UniProtKB-SubCell"/>
</dbReference>
<dbReference type="STRING" id="1505727.GA0061077_1045"/>
<dbReference type="EMBL" id="FMBL01000002">
    <property type="protein sequence ID" value="SCC80127.1"/>
    <property type="molecule type" value="Genomic_DNA"/>
</dbReference>
<evidence type="ECO:0000256" key="5">
    <source>
        <dbReference type="ARBA" id="ARBA00023136"/>
    </source>
</evidence>
<proteinExistence type="predicted"/>
<sequence length="481" mass="52307">MFVLTNAWSTTIRHKWRSMMLLLVCVLMTFGAVFTTAVAAASDKAHSDDYQAQAPIAVVRPTTQMKAKLKGDDPATVKKYLGLEQYNTYATSAQQIAAQQQSPFTISASLPMRQTDTTKAIAGKHDESADKTGGEILLQSLYDDSSVEINAMGKFKIVEGKALDYESKDSENALVSKVFAKQNKLRVGDTFKLGSTTDGKTTYEFKVRGIYTYTDPVPEGNGDDARLAKDNRNNAVYTGPAAFSDNNLLVENPEGWTTPHFDVGFKFENADQYQSFVKTVKDLKMPKGYEVSSPNLDRYNASLKPLDKLNATTNKLRIASYIGGGVILLMLTVLALMHRDDEIRMDMIIGVTRGRIGWQFFLETLIPIIPGLIVGAVTGALCAKPLGGALADGFATPAVSGCWMAMWHCIEIVVALALIAFLRAALSSSSRIFDARTDAGSETEADNGSGSGATSKDDDEQQNHDDRPNSDTPEDDTEAQA</sequence>
<protein>
    <submittedName>
        <fullName evidence="9">ABC-type antimicrobial peptide transport system, permease component</fullName>
    </submittedName>
</protein>